<name>A0A842JBU4_9ACTN</name>
<feature type="transmembrane region" description="Helical" evidence="7">
    <location>
        <begin position="120"/>
        <end position="139"/>
    </location>
</feature>
<sequence>MQNLPPLITDLALILAVAAVVTIACRRLKLPLVVGYVLAGFLVGPAIAWVPTVVDTASITTWSDIGVIFLMFGLGLEFSVLKLTTVGRPAVVTAATEMSLMIALGLLVGTLLGWSFVMSLFLGGMLAISSSSIIVKTFTDLGIKGQGFTELVFGVLVIEDIAAVFLLAVLSTAGAGAGAEAADVVLKIGRMALYLIVWFALSVIVVPSALKRIRDAVNDEILLVASIALCFGMAALAVGIGFSSALGAFLAGSILAGTVQAPRIAALFKPLKDLFGAVFFVSVGMLVAPQAVIDNLGTVALLAAVTVIGRSLFCCLGALLAGQSLRTAVKAGLSLAQIGEFSFIIAALGTSLGVTAGFLYPVIVTVSVVTSLASPLLVRNSERAYRLLVRLLPASALAFLERREEAAEDEGDDEGENLWRDYLKRWFFKAGLVVLCAAASVEVLVKMVPRLLRGTVPEPLFTGAMAALGILATGLFMANLFYTGRKNEFGALWLRRRRNRPALIALSAAGVALSFFSVLAIAYAAGADNLAWMVLLGAACTAVLGRSRTLHSLFLKLETSFTGNLKESVLAERRASLSDEDHANWVEKHLYVVEVEASRTLKLLGAQRSADVMFGIAHNLDLMAIVRDGRRVDADRVARLSKEELARRINDPNDPLGVREGDVLAFLGTEAEVDAYLQSMLKDGLLEEDEAESVMLDAYLTRGPARFDATCFALDVEASSPFAGKTISSIDFKGACASLVVAHEHEALVRMKPSRNTRLFPGDRVWLVGDPARAAGLIEQA</sequence>
<evidence type="ECO:0000313" key="10">
    <source>
        <dbReference type="Proteomes" id="UP000587396"/>
    </source>
</evidence>
<feature type="transmembrane region" description="Helical" evidence="7">
    <location>
        <begin position="333"/>
        <end position="352"/>
    </location>
</feature>
<dbReference type="Gene3D" id="3.30.70.1450">
    <property type="entry name" value="Regulator of K+ conductance, C-terminal domain"/>
    <property type="match status" value="1"/>
</dbReference>
<keyword evidence="5 7" id="KW-1133">Transmembrane helix</keyword>
<feature type="transmembrane region" description="Helical" evidence="7">
    <location>
        <begin position="222"/>
        <end position="242"/>
    </location>
</feature>
<feature type="transmembrane region" description="Helical" evidence="7">
    <location>
        <begin position="460"/>
        <end position="482"/>
    </location>
</feature>
<dbReference type="InterPro" id="IPR006037">
    <property type="entry name" value="RCK_C"/>
</dbReference>
<feature type="domain" description="RCK C-terminal" evidence="8">
    <location>
        <begin position="697"/>
        <end position="781"/>
    </location>
</feature>
<gene>
    <name evidence="9" type="ORF">H7313_10005</name>
</gene>
<organism evidence="9 10">
    <name type="scientific">Gordonibacter massiliensis</name>
    <name type="common">ex Traore et al. 2017</name>
    <dbReference type="NCBI Taxonomy" id="1841863"/>
    <lineage>
        <taxon>Bacteria</taxon>
        <taxon>Bacillati</taxon>
        <taxon>Actinomycetota</taxon>
        <taxon>Coriobacteriia</taxon>
        <taxon>Eggerthellales</taxon>
        <taxon>Eggerthellaceae</taxon>
        <taxon>Gordonibacter</taxon>
    </lineage>
</organism>
<dbReference type="InterPro" id="IPR006153">
    <property type="entry name" value="Cation/H_exchanger_TM"/>
</dbReference>
<keyword evidence="4 7" id="KW-0812">Transmembrane</keyword>
<dbReference type="PROSITE" id="PS51202">
    <property type="entry name" value="RCK_C"/>
    <property type="match status" value="1"/>
</dbReference>
<dbReference type="Proteomes" id="UP000587396">
    <property type="component" value="Unassembled WGS sequence"/>
</dbReference>
<dbReference type="Pfam" id="PF02080">
    <property type="entry name" value="TrkA_C"/>
    <property type="match status" value="1"/>
</dbReference>
<reference evidence="9 10" key="1">
    <citation type="submission" date="2020-08" db="EMBL/GenBank/DDBJ databases">
        <authorList>
            <person name="Liu C."/>
            <person name="Sun Q."/>
        </authorList>
    </citation>
    <scope>NUCLEOTIDE SEQUENCE [LARGE SCALE GENOMIC DNA]</scope>
    <source>
        <strain evidence="9 10">N22</strain>
    </source>
</reference>
<feature type="transmembrane region" description="Helical" evidence="7">
    <location>
        <begin position="358"/>
        <end position="378"/>
    </location>
</feature>
<dbReference type="AlphaFoldDB" id="A0A842JBU4"/>
<dbReference type="PANTHER" id="PTHR42751">
    <property type="entry name" value="SODIUM/HYDROGEN EXCHANGER FAMILY/TRKA DOMAIN PROTEIN"/>
    <property type="match status" value="1"/>
</dbReference>
<protein>
    <submittedName>
        <fullName evidence="9">Cation:proton antiporter</fullName>
    </submittedName>
</protein>
<dbReference type="GO" id="GO:0015297">
    <property type="term" value="F:antiporter activity"/>
    <property type="evidence" value="ECO:0007669"/>
    <property type="project" value="InterPro"/>
</dbReference>
<feature type="transmembrane region" description="Helical" evidence="7">
    <location>
        <begin position="151"/>
        <end position="171"/>
    </location>
</feature>
<evidence type="ECO:0000256" key="7">
    <source>
        <dbReference type="SAM" id="Phobius"/>
    </source>
</evidence>
<dbReference type="Gene3D" id="1.20.1530.20">
    <property type="match status" value="1"/>
</dbReference>
<accession>A0A842JBU4</accession>
<dbReference type="InterPro" id="IPR038770">
    <property type="entry name" value="Na+/solute_symporter_sf"/>
</dbReference>
<feature type="transmembrane region" description="Helical" evidence="7">
    <location>
        <begin position="426"/>
        <end position="448"/>
    </location>
</feature>
<feature type="transmembrane region" description="Helical" evidence="7">
    <location>
        <begin position="191"/>
        <end position="210"/>
    </location>
</feature>
<dbReference type="RefSeq" id="WP_185905461.1">
    <property type="nucleotide sequence ID" value="NZ_JACMSE010000006.1"/>
</dbReference>
<evidence type="ECO:0000256" key="5">
    <source>
        <dbReference type="ARBA" id="ARBA00022989"/>
    </source>
</evidence>
<evidence type="ECO:0000259" key="8">
    <source>
        <dbReference type="PROSITE" id="PS51202"/>
    </source>
</evidence>
<feature type="transmembrane region" description="Helical" evidence="7">
    <location>
        <begin position="299"/>
        <end position="321"/>
    </location>
</feature>
<comment type="similarity">
    <text evidence="2">Belongs to the monovalent cation:proton antiporter 2 (CPA2) transporter (TC 2.A.37) family.</text>
</comment>
<evidence type="ECO:0000256" key="1">
    <source>
        <dbReference type="ARBA" id="ARBA00004141"/>
    </source>
</evidence>
<keyword evidence="6 7" id="KW-0472">Membrane</keyword>
<dbReference type="Pfam" id="PF00999">
    <property type="entry name" value="Na_H_Exchanger"/>
    <property type="match status" value="1"/>
</dbReference>
<dbReference type="EMBL" id="JACMSE010000006">
    <property type="protein sequence ID" value="MBC2889672.1"/>
    <property type="molecule type" value="Genomic_DNA"/>
</dbReference>
<dbReference type="GO" id="GO:0008324">
    <property type="term" value="F:monoatomic cation transmembrane transporter activity"/>
    <property type="evidence" value="ECO:0007669"/>
    <property type="project" value="InterPro"/>
</dbReference>
<feature type="transmembrane region" description="Helical" evidence="7">
    <location>
        <begin position="90"/>
        <end position="114"/>
    </location>
</feature>
<evidence type="ECO:0000313" key="9">
    <source>
        <dbReference type="EMBL" id="MBC2889672.1"/>
    </source>
</evidence>
<evidence type="ECO:0000256" key="6">
    <source>
        <dbReference type="ARBA" id="ARBA00023136"/>
    </source>
</evidence>
<feature type="transmembrane region" description="Helical" evidence="7">
    <location>
        <begin position="62"/>
        <end position="83"/>
    </location>
</feature>
<evidence type="ECO:0000256" key="2">
    <source>
        <dbReference type="ARBA" id="ARBA00005551"/>
    </source>
</evidence>
<feature type="transmembrane region" description="Helical" evidence="7">
    <location>
        <begin position="274"/>
        <end position="293"/>
    </location>
</feature>
<proteinExistence type="inferred from homology"/>
<comment type="subcellular location">
    <subcellularLocation>
        <location evidence="1">Membrane</location>
        <topology evidence="1">Multi-pass membrane protein</topology>
    </subcellularLocation>
</comment>
<dbReference type="GO" id="GO:1902600">
    <property type="term" value="P:proton transmembrane transport"/>
    <property type="evidence" value="ECO:0007669"/>
    <property type="project" value="InterPro"/>
</dbReference>
<dbReference type="GO" id="GO:0016020">
    <property type="term" value="C:membrane"/>
    <property type="evidence" value="ECO:0007669"/>
    <property type="project" value="UniProtKB-SubCell"/>
</dbReference>
<feature type="transmembrane region" description="Helical" evidence="7">
    <location>
        <begin position="503"/>
        <end position="524"/>
    </location>
</feature>
<evidence type="ECO:0000256" key="4">
    <source>
        <dbReference type="ARBA" id="ARBA00022692"/>
    </source>
</evidence>
<keyword evidence="3" id="KW-0813">Transport</keyword>
<dbReference type="InterPro" id="IPR036721">
    <property type="entry name" value="RCK_C_sf"/>
</dbReference>
<evidence type="ECO:0000256" key="3">
    <source>
        <dbReference type="ARBA" id="ARBA00022448"/>
    </source>
</evidence>
<feature type="transmembrane region" description="Helical" evidence="7">
    <location>
        <begin position="6"/>
        <end position="25"/>
    </location>
</feature>
<keyword evidence="10" id="KW-1185">Reference proteome</keyword>
<feature type="transmembrane region" description="Helical" evidence="7">
    <location>
        <begin position="32"/>
        <end position="50"/>
    </location>
</feature>
<dbReference type="GO" id="GO:0006813">
    <property type="term" value="P:potassium ion transport"/>
    <property type="evidence" value="ECO:0007669"/>
    <property type="project" value="InterPro"/>
</dbReference>
<dbReference type="SUPFAM" id="SSF116726">
    <property type="entry name" value="TrkA C-terminal domain-like"/>
    <property type="match status" value="1"/>
</dbReference>
<feature type="transmembrane region" description="Helical" evidence="7">
    <location>
        <begin position="248"/>
        <end position="267"/>
    </location>
</feature>
<dbReference type="PANTHER" id="PTHR42751:SF3">
    <property type="entry name" value="SODIUM_GLUTAMATE SYMPORTER"/>
    <property type="match status" value="1"/>
</dbReference>
<comment type="caution">
    <text evidence="9">The sequence shown here is derived from an EMBL/GenBank/DDBJ whole genome shotgun (WGS) entry which is preliminary data.</text>
</comment>